<dbReference type="PANTHER" id="PTHR36687">
    <property type="entry name" value="GLUTAMATE RECEPTOR IONOTROPIC, DELTA-2-RELATED"/>
    <property type="match status" value="1"/>
</dbReference>
<dbReference type="Proteomes" id="UP000646548">
    <property type="component" value="Unassembled WGS sequence"/>
</dbReference>
<evidence type="ECO:0000313" key="1">
    <source>
        <dbReference type="EMBL" id="KAF6729770.1"/>
    </source>
</evidence>
<dbReference type="AlphaFoldDB" id="A0A834F984"/>
<feature type="non-terminal residue" evidence="1">
    <location>
        <position position="51"/>
    </location>
</feature>
<comment type="caution">
    <text evidence="1">The sequence shown here is derived from an EMBL/GenBank/DDBJ whole genome shotgun (WGS) entry which is preliminary data.</text>
</comment>
<name>A0A834F984_ORYME</name>
<feature type="non-terminal residue" evidence="1">
    <location>
        <position position="1"/>
    </location>
</feature>
<sequence>AIFDESARKDDEVFRLAVADLNLNNEILETEKITISVEFVDGNNPFQAVQE</sequence>
<accession>A0A834F984</accession>
<protein>
    <submittedName>
        <fullName evidence="1">Glutamate receptor ionotropic, delta-2</fullName>
    </submittedName>
</protein>
<reference evidence="1" key="1">
    <citation type="journal article" name="BMC Genomics">
        <title>Long-read sequencing and de novo genome assembly of marine medaka (Oryzias melastigma).</title>
        <authorList>
            <person name="Liang P."/>
            <person name="Saqib H.S.A."/>
            <person name="Ni X."/>
            <person name="Shen Y."/>
        </authorList>
    </citation>
    <scope>NUCLEOTIDE SEQUENCE</scope>
    <source>
        <strain evidence="1">Bigg-433</strain>
    </source>
</reference>
<dbReference type="PANTHER" id="PTHR36687:SF1">
    <property type="entry name" value="GLUTAMATE RECEPTOR IONOTROPIC, DELTA-2"/>
    <property type="match status" value="1"/>
</dbReference>
<dbReference type="Gene3D" id="3.40.50.2300">
    <property type="match status" value="1"/>
</dbReference>
<dbReference type="EMBL" id="WKFB01000253">
    <property type="protein sequence ID" value="KAF6729770.1"/>
    <property type="molecule type" value="Genomic_DNA"/>
</dbReference>
<gene>
    <name evidence="1" type="ORF">FQA47_009548</name>
</gene>
<dbReference type="InterPro" id="IPR043373">
    <property type="entry name" value="IGluR_D"/>
</dbReference>
<keyword evidence="1" id="KW-0675">Receptor</keyword>
<evidence type="ECO:0000313" key="2">
    <source>
        <dbReference type="Proteomes" id="UP000646548"/>
    </source>
</evidence>
<proteinExistence type="predicted"/>
<organism evidence="1 2">
    <name type="scientific">Oryzias melastigma</name>
    <name type="common">Marine medaka</name>
    <dbReference type="NCBI Taxonomy" id="30732"/>
    <lineage>
        <taxon>Eukaryota</taxon>
        <taxon>Metazoa</taxon>
        <taxon>Chordata</taxon>
        <taxon>Craniata</taxon>
        <taxon>Vertebrata</taxon>
        <taxon>Euteleostomi</taxon>
        <taxon>Actinopterygii</taxon>
        <taxon>Neopterygii</taxon>
        <taxon>Teleostei</taxon>
        <taxon>Neoteleostei</taxon>
        <taxon>Acanthomorphata</taxon>
        <taxon>Ovalentaria</taxon>
        <taxon>Atherinomorphae</taxon>
        <taxon>Beloniformes</taxon>
        <taxon>Adrianichthyidae</taxon>
        <taxon>Oryziinae</taxon>
        <taxon>Oryzias</taxon>
    </lineage>
</organism>